<dbReference type="InterPro" id="IPR029058">
    <property type="entry name" value="AB_hydrolase_fold"/>
</dbReference>
<evidence type="ECO:0000256" key="2">
    <source>
        <dbReference type="SAM" id="Phobius"/>
    </source>
</evidence>
<dbReference type="PANTHER" id="PTHR48098">
    <property type="entry name" value="ENTEROCHELIN ESTERASE-RELATED"/>
    <property type="match status" value="1"/>
</dbReference>
<keyword evidence="4" id="KW-1185">Reference proteome</keyword>
<dbReference type="Pfam" id="PF00756">
    <property type="entry name" value="Esterase"/>
    <property type="match status" value="1"/>
</dbReference>
<dbReference type="GO" id="GO:0016747">
    <property type="term" value="F:acyltransferase activity, transferring groups other than amino-acyl groups"/>
    <property type="evidence" value="ECO:0007669"/>
    <property type="project" value="TreeGrafter"/>
</dbReference>
<dbReference type="Proteomes" id="UP000655751">
    <property type="component" value="Unassembled WGS sequence"/>
</dbReference>
<name>A0A931IDJ7_9NOCA</name>
<feature type="region of interest" description="Disordered" evidence="1">
    <location>
        <begin position="16"/>
        <end position="62"/>
    </location>
</feature>
<dbReference type="InterPro" id="IPR050583">
    <property type="entry name" value="Mycobacterial_A85_antigen"/>
</dbReference>
<dbReference type="Gene3D" id="3.40.50.1820">
    <property type="entry name" value="alpha/beta hydrolase"/>
    <property type="match status" value="1"/>
</dbReference>
<organism evidence="3 4">
    <name type="scientific">Nocardia bovistercoris</name>
    <dbReference type="NCBI Taxonomy" id="2785916"/>
    <lineage>
        <taxon>Bacteria</taxon>
        <taxon>Bacillati</taxon>
        <taxon>Actinomycetota</taxon>
        <taxon>Actinomycetes</taxon>
        <taxon>Mycobacteriales</taxon>
        <taxon>Nocardiaceae</taxon>
        <taxon>Nocardia</taxon>
    </lineage>
</organism>
<keyword evidence="2" id="KW-0472">Membrane</keyword>
<evidence type="ECO:0000256" key="1">
    <source>
        <dbReference type="SAM" id="MobiDB-lite"/>
    </source>
</evidence>
<dbReference type="PANTHER" id="PTHR48098:SF1">
    <property type="entry name" value="DIACYLGLYCEROL ACYLTRANSFERASE_MYCOLYLTRANSFERASE AG85A"/>
    <property type="match status" value="1"/>
</dbReference>
<reference evidence="3" key="1">
    <citation type="submission" date="2020-11" db="EMBL/GenBank/DDBJ databases">
        <title>Nocardia NEAU-351.nov., a novel actinomycete isolated from the cow dung.</title>
        <authorList>
            <person name="Zhang X."/>
        </authorList>
    </citation>
    <scope>NUCLEOTIDE SEQUENCE</scope>
    <source>
        <strain evidence="3">NEAU-351</strain>
    </source>
</reference>
<dbReference type="InterPro" id="IPR000801">
    <property type="entry name" value="Esterase-like"/>
</dbReference>
<protein>
    <submittedName>
        <fullName evidence="3">Esterase family protein</fullName>
    </submittedName>
</protein>
<feature type="transmembrane region" description="Helical" evidence="2">
    <location>
        <begin position="113"/>
        <end position="131"/>
    </location>
</feature>
<proteinExistence type="predicted"/>
<dbReference type="SUPFAM" id="SSF53474">
    <property type="entry name" value="alpha/beta-Hydrolases"/>
    <property type="match status" value="1"/>
</dbReference>
<dbReference type="EMBL" id="JADMLG010000006">
    <property type="protein sequence ID" value="MBH0777813.1"/>
    <property type="molecule type" value="Genomic_DNA"/>
</dbReference>
<evidence type="ECO:0000313" key="4">
    <source>
        <dbReference type="Proteomes" id="UP000655751"/>
    </source>
</evidence>
<evidence type="ECO:0000313" key="3">
    <source>
        <dbReference type="EMBL" id="MBH0777813.1"/>
    </source>
</evidence>
<dbReference type="AlphaFoldDB" id="A0A931IDJ7"/>
<keyword evidence="2" id="KW-0812">Transmembrane</keyword>
<comment type="caution">
    <text evidence="3">The sequence shown here is derived from an EMBL/GenBank/DDBJ whole genome shotgun (WGS) entry which is preliminary data.</text>
</comment>
<keyword evidence="2" id="KW-1133">Transmembrane helix</keyword>
<gene>
    <name evidence="3" type="ORF">IT779_16175</name>
</gene>
<sequence>MAENWDRWYGSAIRPGALGSSHPAPPEGVERGPGASTRNVTVWRPPKSVASSHHRCDQAAPQSLTDRSVTPIVVDVLLPPFVDEPLFRSLYFGNESADAAPVRRRRRRWSRTIAAVAFVVAVASSATAQAVPPGDSYAPGSFSELMVPSAMGPVKVQVRWAARGGGAALYLLDGMRARDDRNAWSFETNATQLFDADDVTLVMPVGGQSSFYTDWRSPSNTNGQKITYKWETFLTRELPAFLAAHGVSTTNNAVVGLSMGGSAALTLAAYHRDQFRFAGSFSGALDLTAPGMREAIRVAMLDAGGYNVDAMAPPWSPQWLRMDPYVFAPQLRGLSMYISAASGLPGRFDHPSSPIGVFDTATAMGLEALCLVTTRAFQIRLNSLGIPAHYDFPGTGTHGWKYWEAQLANARPQILGALNAG</sequence>
<accession>A0A931IDJ7</accession>